<dbReference type="NCBIfam" id="NF005837">
    <property type="entry name" value="PRK07742.1"/>
    <property type="match status" value="1"/>
</dbReference>
<dbReference type="Proteomes" id="UP000253314">
    <property type="component" value="Unassembled WGS sequence"/>
</dbReference>
<dbReference type="InterPro" id="IPR050500">
    <property type="entry name" value="Phos_Acetyltrans/Butyryltrans"/>
</dbReference>
<dbReference type="NCBIfam" id="NF006045">
    <property type="entry name" value="PRK08190.1"/>
    <property type="match status" value="1"/>
</dbReference>
<dbReference type="InterPro" id="IPR002505">
    <property type="entry name" value="PTA_PTB"/>
</dbReference>
<dbReference type="AlphaFoldDB" id="A0A366Y344"/>
<evidence type="ECO:0000313" key="5">
    <source>
        <dbReference type="EMBL" id="RBW70621.1"/>
    </source>
</evidence>
<name>A0A366Y344_9BACI</name>
<evidence type="ECO:0000259" key="4">
    <source>
        <dbReference type="Pfam" id="PF01515"/>
    </source>
</evidence>
<organism evidence="5 6">
    <name type="scientific">Bacillus taeanensis</name>
    <dbReference type="NCBI Taxonomy" id="273032"/>
    <lineage>
        <taxon>Bacteria</taxon>
        <taxon>Bacillati</taxon>
        <taxon>Bacillota</taxon>
        <taxon>Bacilli</taxon>
        <taxon>Bacillales</taxon>
        <taxon>Bacillaceae</taxon>
        <taxon>Bacillus</taxon>
    </lineage>
</organism>
<dbReference type="GO" id="GO:0019605">
    <property type="term" value="P:butyrate metabolic process"/>
    <property type="evidence" value="ECO:0007669"/>
    <property type="project" value="InterPro"/>
</dbReference>
<feature type="domain" description="Phosphate acetyl/butaryl transferase" evidence="4">
    <location>
        <begin position="79"/>
        <end position="296"/>
    </location>
</feature>
<dbReference type="RefSeq" id="WP_113805075.1">
    <property type="nucleotide sequence ID" value="NZ_QOCW01000004.1"/>
</dbReference>
<dbReference type="Pfam" id="PF01515">
    <property type="entry name" value="PTA_PTB"/>
    <property type="match status" value="1"/>
</dbReference>
<comment type="caution">
    <text evidence="5">The sequence shown here is derived from an EMBL/GenBank/DDBJ whole genome shotgun (WGS) entry which is preliminary data.</text>
</comment>
<evidence type="ECO:0000256" key="3">
    <source>
        <dbReference type="ARBA" id="ARBA00023315"/>
    </source>
</evidence>
<evidence type="ECO:0000256" key="1">
    <source>
        <dbReference type="ARBA" id="ARBA00005656"/>
    </source>
</evidence>
<dbReference type="EMBL" id="QOCW01000004">
    <property type="protein sequence ID" value="RBW70621.1"/>
    <property type="molecule type" value="Genomic_DNA"/>
</dbReference>
<reference evidence="5 6" key="1">
    <citation type="submission" date="2018-07" db="EMBL/GenBank/DDBJ databases">
        <title>Lottiidibacillus patelloidae gen. nov., sp. nov., isolated from the intestinal tract of a marine limpet and the reclassification of B. taeanensis BH030017T, B. algicola KMM 3737T and B. hwajinpoensis SW-72T as genus Lottiidibacillus.</title>
        <authorList>
            <person name="Liu R."/>
            <person name="Huang Z."/>
        </authorList>
    </citation>
    <scope>NUCLEOTIDE SEQUENCE [LARGE SCALE GENOMIC DNA]</scope>
    <source>
        <strain evidence="5 6">BH030017</strain>
    </source>
</reference>
<dbReference type="EC" id="2.3.1.19" evidence="5"/>
<dbReference type="PIRSF" id="PIRSF000428">
    <property type="entry name" value="P_Ac_trans"/>
    <property type="match status" value="1"/>
</dbReference>
<dbReference type="GO" id="GO:0050182">
    <property type="term" value="F:phosphate butyryltransferase activity"/>
    <property type="evidence" value="ECO:0007669"/>
    <property type="project" value="UniProtKB-EC"/>
</dbReference>
<dbReference type="InterPro" id="IPR014079">
    <property type="entry name" value="Phosphate_butyryltransferase"/>
</dbReference>
<evidence type="ECO:0000256" key="2">
    <source>
        <dbReference type="ARBA" id="ARBA00022679"/>
    </source>
</evidence>
<dbReference type="PANTHER" id="PTHR43356">
    <property type="entry name" value="PHOSPHATE ACETYLTRANSFERASE"/>
    <property type="match status" value="1"/>
</dbReference>
<dbReference type="SUPFAM" id="SSF53659">
    <property type="entry name" value="Isocitrate/Isopropylmalate dehydrogenase-like"/>
    <property type="match status" value="1"/>
</dbReference>
<dbReference type="NCBIfam" id="TIGR02706">
    <property type="entry name" value="P_butyryltrans"/>
    <property type="match status" value="1"/>
</dbReference>
<keyword evidence="6" id="KW-1185">Reference proteome</keyword>
<keyword evidence="3 5" id="KW-0012">Acyltransferase</keyword>
<evidence type="ECO:0000313" key="6">
    <source>
        <dbReference type="Proteomes" id="UP000253314"/>
    </source>
</evidence>
<gene>
    <name evidence="5" type="ORF">DS031_06315</name>
</gene>
<accession>A0A366Y344</accession>
<comment type="similarity">
    <text evidence="1">Belongs to the phosphate acetyltransferase and butyryltransferase family.</text>
</comment>
<dbReference type="InterPro" id="IPR012147">
    <property type="entry name" value="P_Ac_Bu_trans"/>
</dbReference>
<dbReference type="Gene3D" id="3.40.718.10">
    <property type="entry name" value="Isopropylmalate Dehydrogenase"/>
    <property type="match status" value="1"/>
</dbReference>
<dbReference type="OrthoDB" id="9774179at2"/>
<protein>
    <submittedName>
        <fullName evidence="5">Phosphate butyryltransferase</fullName>
        <ecNumber evidence="5">2.3.1.19</ecNumber>
    </submittedName>
</protein>
<proteinExistence type="inferred from homology"/>
<dbReference type="PANTHER" id="PTHR43356:SF2">
    <property type="entry name" value="PHOSPHATE ACETYLTRANSFERASE"/>
    <property type="match status" value="1"/>
</dbReference>
<sequence length="300" mass="31973">MSFKMLIKKAAELPNKRIAVAAAEDDAVIEAVKQAVDEQLASFLLFGHEQQIRTLLDKEGSAYSSNDHISIIAANSPEESVELAVKAVHNNKADVLMKGRIPTAMILRAVLHKEYGLRSGKILSHVAAFDIEGFNKFIFVTDAAMNIAPDLDTKVEIIRNGVAVARALGVEMPRVAPIAAVEVINPNMQATLDAAALTVMNQRGQIKNCIIDGPLALDNAVSMDAAQHKGIKSDVAGQADLLIVPTIEVGNVLYKSLVYFAKAKVGAVLAGSKVPIVLTSRADSAESKYYSIALAVCSVS</sequence>
<keyword evidence="2 5" id="KW-0808">Transferase</keyword>